<dbReference type="Proteomes" id="UP000824890">
    <property type="component" value="Unassembled WGS sequence"/>
</dbReference>
<evidence type="ECO:0000313" key="2">
    <source>
        <dbReference type="EMBL" id="KAH0925699.1"/>
    </source>
</evidence>
<dbReference type="EMBL" id="JAGKQM010000005">
    <property type="protein sequence ID" value="KAH0925699.1"/>
    <property type="molecule type" value="Genomic_DNA"/>
</dbReference>
<keyword evidence="1" id="KW-1133">Transmembrane helix</keyword>
<keyword evidence="3" id="KW-1185">Reference proteome</keyword>
<gene>
    <name evidence="2" type="ORF">HID58_017955</name>
</gene>
<feature type="transmembrane region" description="Helical" evidence="1">
    <location>
        <begin position="22"/>
        <end position="47"/>
    </location>
</feature>
<evidence type="ECO:0000313" key="3">
    <source>
        <dbReference type="Proteomes" id="UP000824890"/>
    </source>
</evidence>
<comment type="caution">
    <text evidence="2">The sequence shown here is derived from an EMBL/GenBank/DDBJ whole genome shotgun (WGS) entry which is preliminary data.</text>
</comment>
<keyword evidence="1" id="KW-0472">Membrane</keyword>
<proteinExistence type="predicted"/>
<organism evidence="2 3">
    <name type="scientific">Brassica napus</name>
    <name type="common">Rape</name>
    <dbReference type="NCBI Taxonomy" id="3708"/>
    <lineage>
        <taxon>Eukaryota</taxon>
        <taxon>Viridiplantae</taxon>
        <taxon>Streptophyta</taxon>
        <taxon>Embryophyta</taxon>
        <taxon>Tracheophyta</taxon>
        <taxon>Spermatophyta</taxon>
        <taxon>Magnoliopsida</taxon>
        <taxon>eudicotyledons</taxon>
        <taxon>Gunneridae</taxon>
        <taxon>Pentapetalae</taxon>
        <taxon>rosids</taxon>
        <taxon>malvids</taxon>
        <taxon>Brassicales</taxon>
        <taxon>Brassicaceae</taxon>
        <taxon>Brassiceae</taxon>
        <taxon>Brassica</taxon>
    </lineage>
</organism>
<protein>
    <recommendedName>
        <fullName evidence="4">Defensin-like protein</fullName>
    </recommendedName>
</protein>
<name>A0ABQ8D8K7_BRANA</name>
<keyword evidence="1" id="KW-0812">Transmembrane</keyword>
<sequence length="133" mass="14987">MTKFKIIINSLLSYTMKKTPQLSFTVFTIFIILVLEVVISSISFIYFPEKEKISFFFYLTTKSDILYSIGTMANAKEKGKLCDQIQLPVNKDGLCVDSECQNKCREAKGPKGLSKCFGSKAKKSMNCYCGILC</sequence>
<evidence type="ECO:0000256" key="1">
    <source>
        <dbReference type="SAM" id="Phobius"/>
    </source>
</evidence>
<accession>A0ABQ8D8K7</accession>
<reference evidence="2 3" key="1">
    <citation type="submission" date="2021-05" db="EMBL/GenBank/DDBJ databases">
        <title>Genome Assembly of Synthetic Allotetraploid Brassica napus Reveals Homoeologous Exchanges between Subgenomes.</title>
        <authorList>
            <person name="Davis J.T."/>
        </authorList>
    </citation>
    <scope>NUCLEOTIDE SEQUENCE [LARGE SCALE GENOMIC DNA]</scope>
    <source>
        <strain evidence="3">cv. Da-Ae</strain>
        <tissue evidence="2">Seedling</tissue>
    </source>
</reference>
<evidence type="ECO:0008006" key="4">
    <source>
        <dbReference type="Google" id="ProtNLM"/>
    </source>
</evidence>